<protein>
    <submittedName>
        <fullName evidence="3">Nucleoside triphosphate pyrophosphohydrolase</fullName>
        <ecNumber evidence="3">3.6.1.9</ecNumber>
    </submittedName>
</protein>
<feature type="domain" description="NTP pyrophosphohydrolase MazG-like" evidence="2">
    <location>
        <begin position="44"/>
        <end position="117"/>
    </location>
</feature>
<dbReference type="GO" id="GO:0046076">
    <property type="term" value="P:dTTP catabolic process"/>
    <property type="evidence" value="ECO:0007669"/>
    <property type="project" value="TreeGrafter"/>
</dbReference>
<dbReference type="NCBIfam" id="NF007113">
    <property type="entry name" value="PRK09562.1"/>
    <property type="match status" value="1"/>
</dbReference>
<reference evidence="3" key="2">
    <citation type="journal article" date="2021" name="PeerJ">
        <title>Extensive microbial diversity within the chicken gut microbiome revealed by metagenomics and culture.</title>
        <authorList>
            <person name="Gilroy R."/>
            <person name="Ravi A."/>
            <person name="Getino M."/>
            <person name="Pursley I."/>
            <person name="Horton D.L."/>
            <person name="Alikhan N.F."/>
            <person name="Baker D."/>
            <person name="Gharbi K."/>
            <person name="Hall N."/>
            <person name="Watson M."/>
            <person name="Adriaenssens E.M."/>
            <person name="Foster-Nyarko E."/>
            <person name="Jarju S."/>
            <person name="Secka A."/>
            <person name="Antonio M."/>
            <person name="Oren A."/>
            <person name="Chaudhuri R.R."/>
            <person name="La Ragione R."/>
            <person name="Hildebrand F."/>
            <person name="Pallen M.J."/>
        </authorList>
    </citation>
    <scope>NUCLEOTIDE SEQUENCE</scope>
    <source>
        <strain evidence="3">ChiHjej12B11-29160</strain>
    </source>
</reference>
<dbReference type="Proteomes" id="UP000824078">
    <property type="component" value="Unassembled WGS sequence"/>
</dbReference>
<dbReference type="InterPro" id="IPR048015">
    <property type="entry name" value="NTP-PPase_MazG-like_N"/>
</dbReference>
<dbReference type="CDD" id="cd11528">
    <property type="entry name" value="NTP-PPase_MazG_Nterm"/>
    <property type="match status" value="1"/>
</dbReference>
<dbReference type="GO" id="GO:0046047">
    <property type="term" value="P:TTP catabolic process"/>
    <property type="evidence" value="ECO:0007669"/>
    <property type="project" value="TreeGrafter"/>
</dbReference>
<evidence type="ECO:0000256" key="1">
    <source>
        <dbReference type="SAM" id="MobiDB-lite"/>
    </source>
</evidence>
<accession>A0A9D1HZ26</accession>
<dbReference type="PANTHER" id="PTHR30522:SF0">
    <property type="entry name" value="NUCLEOSIDE TRIPHOSPHATE PYROPHOSPHOHYDROLASE"/>
    <property type="match status" value="1"/>
</dbReference>
<dbReference type="InterPro" id="IPR004518">
    <property type="entry name" value="MazG-like_dom"/>
</dbReference>
<dbReference type="AlphaFoldDB" id="A0A9D1HZ26"/>
<dbReference type="GO" id="GO:0006950">
    <property type="term" value="P:response to stress"/>
    <property type="evidence" value="ECO:0007669"/>
    <property type="project" value="UniProtKB-ARBA"/>
</dbReference>
<sequence>MVAAADAQSASRPGAPGTQDDFERLARTIWRLRQQDGCPWDREQTHESIRKNMIEEAYETAEAIDEGNSAHLCEELGDVLMQVLLHAQIADDAGEFTLADVCRGLNEKLVRRHPHVFNDKTQADSADEVLDIWENVKSDEREKASEQEGKPVGLLDSVPHALPALMQCQKISKRAARVGFEWETVEDVWEKVEEEHREFLAEEPGTPAAELEFGDMLFALVNVARLEGIDAEEALERSCEKFRSRWSIMEEMAREQEEELSEMGTDKLNELWNCVKQEHE</sequence>
<evidence type="ECO:0000313" key="4">
    <source>
        <dbReference type="Proteomes" id="UP000824078"/>
    </source>
</evidence>
<proteinExistence type="predicted"/>
<dbReference type="NCBIfam" id="TIGR00444">
    <property type="entry name" value="mazG"/>
    <property type="match status" value="1"/>
</dbReference>
<evidence type="ECO:0000259" key="2">
    <source>
        <dbReference type="Pfam" id="PF03819"/>
    </source>
</evidence>
<dbReference type="GO" id="GO:0046052">
    <property type="term" value="P:UTP catabolic process"/>
    <property type="evidence" value="ECO:0007669"/>
    <property type="project" value="TreeGrafter"/>
</dbReference>
<dbReference type="EMBL" id="DVMQ01000011">
    <property type="protein sequence ID" value="HIU23935.1"/>
    <property type="molecule type" value="Genomic_DNA"/>
</dbReference>
<dbReference type="InterPro" id="IPR011551">
    <property type="entry name" value="NTP_PyrPHydrolase_MazG"/>
</dbReference>
<dbReference type="EC" id="3.6.1.9" evidence="3"/>
<comment type="caution">
    <text evidence="3">The sequence shown here is derived from an EMBL/GenBank/DDBJ whole genome shotgun (WGS) entry which is preliminary data.</text>
</comment>
<reference evidence="3" key="1">
    <citation type="submission" date="2020-10" db="EMBL/GenBank/DDBJ databases">
        <authorList>
            <person name="Gilroy R."/>
        </authorList>
    </citation>
    <scope>NUCLEOTIDE SEQUENCE</scope>
    <source>
        <strain evidence="3">ChiHjej12B11-29160</strain>
    </source>
</reference>
<dbReference type="PANTHER" id="PTHR30522">
    <property type="entry name" value="NUCLEOSIDE TRIPHOSPHATE PYROPHOSPHOHYDROLASE"/>
    <property type="match status" value="1"/>
</dbReference>
<dbReference type="Gene3D" id="1.10.287.1080">
    <property type="entry name" value="MazG-like"/>
    <property type="match status" value="2"/>
</dbReference>
<dbReference type="FunFam" id="1.10.287.1080:FF:000001">
    <property type="entry name" value="Nucleoside triphosphate pyrophosphohydrolase"/>
    <property type="match status" value="1"/>
</dbReference>
<dbReference type="GO" id="GO:0006203">
    <property type="term" value="P:dGTP catabolic process"/>
    <property type="evidence" value="ECO:0007669"/>
    <property type="project" value="TreeGrafter"/>
</dbReference>
<dbReference type="SUPFAM" id="SSF101386">
    <property type="entry name" value="all-alpha NTP pyrophosphatases"/>
    <property type="match status" value="2"/>
</dbReference>
<organism evidence="3 4">
    <name type="scientific">Candidatus Coprovicinus avistercoris</name>
    <dbReference type="NCBI Taxonomy" id="2840754"/>
    <lineage>
        <taxon>Bacteria</taxon>
        <taxon>Bacillati</taxon>
        <taxon>Actinomycetota</taxon>
        <taxon>Coriobacteriia</taxon>
        <taxon>Coriobacteriales</taxon>
        <taxon>Coriobacteriaceae</taxon>
        <taxon>Coriobacteriaceae incertae sedis</taxon>
        <taxon>Candidatus Coprovicinus</taxon>
    </lineage>
</organism>
<gene>
    <name evidence="3" type="primary">mazG</name>
    <name evidence="3" type="ORF">IAD17_03325</name>
</gene>
<dbReference type="GO" id="GO:0046081">
    <property type="term" value="P:dUTP catabolic process"/>
    <property type="evidence" value="ECO:0007669"/>
    <property type="project" value="TreeGrafter"/>
</dbReference>
<feature type="region of interest" description="Disordered" evidence="1">
    <location>
        <begin position="1"/>
        <end position="20"/>
    </location>
</feature>
<evidence type="ECO:0000313" key="3">
    <source>
        <dbReference type="EMBL" id="HIU23935.1"/>
    </source>
</evidence>
<dbReference type="CDD" id="cd11529">
    <property type="entry name" value="NTP-PPase_MazG_Cterm"/>
    <property type="match status" value="1"/>
</dbReference>
<dbReference type="Pfam" id="PF03819">
    <property type="entry name" value="MazG"/>
    <property type="match status" value="1"/>
</dbReference>
<dbReference type="GO" id="GO:0046061">
    <property type="term" value="P:dATP catabolic process"/>
    <property type="evidence" value="ECO:0007669"/>
    <property type="project" value="TreeGrafter"/>
</dbReference>
<keyword evidence="3" id="KW-0378">Hydrolase</keyword>
<name>A0A9D1HZ26_9ACTN</name>
<dbReference type="GO" id="GO:0047429">
    <property type="term" value="F:nucleoside triphosphate diphosphatase activity"/>
    <property type="evidence" value="ECO:0007669"/>
    <property type="project" value="UniProtKB-EC"/>
</dbReference>
<dbReference type="InterPro" id="IPR048011">
    <property type="entry name" value="NTP-PPase_MazG-like_C"/>
</dbReference>